<dbReference type="AlphaFoldDB" id="A0A1H0R7N2"/>
<accession>A0A1H0R7N2</accession>
<name>A0A1H0R7N2_MICTS</name>
<reference evidence="2 3" key="1">
    <citation type="submission" date="2016-10" db="EMBL/GenBank/DDBJ databases">
        <authorList>
            <person name="de Groot N.N."/>
        </authorList>
    </citation>
    <scope>NUCLEOTIDE SEQUENCE [LARGE SCALE GENOMIC DNA]</scope>
    <source>
        <strain evidence="2 3">StLB037</strain>
    </source>
</reference>
<feature type="transmembrane region" description="Helical" evidence="1">
    <location>
        <begin position="122"/>
        <end position="142"/>
    </location>
</feature>
<keyword evidence="1" id="KW-0812">Transmembrane</keyword>
<protein>
    <submittedName>
        <fullName evidence="2">Uncharacterized protein</fullName>
    </submittedName>
</protein>
<evidence type="ECO:0000313" key="2">
    <source>
        <dbReference type="EMBL" id="SDP25056.1"/>
    </source>
</evidence>
<proteinExistence type="predicted"/>
<dbReference type="EMBL" id="FNJN01000006">
    <property type="protein sequence ID" value="SDP25056.1"/>
    <property type="molecule type" value="Genomic_DNA"/>
</dbReference>
<feature type="transmembrane region" description="Helical" evidence="1">
    <location>
        <begin position="12"/>
        <end position="38"/>
    </location>
</feature>
<evidence type="ECO:0000313" key="3">
    <source>
        <dbReference type="Proteomes" id="UP000186456"/>
    </source>
</evidence>
<feature type="transmembrane region" description="Helical" evidence="1">
    <location>
        <begin position="79"/>
        <end position="102"/>
    </location>
</feature>
<feature type="transmembrane region" description="Helical" evidence="1">
    <location>
        <begin position="50"/>
        <end position="72"/>
    </location>
</feature>
<evidence type="ECO:0000256" key="1">
    <source>
        <dbReference type="SAM" id="Phobius"/>
    </source>
</evidence>
<keyword evidence="1" id="KW-0472">Membrane</keyword>
<dbReference type="Proteomes" id="UP000186456">
    <property type="component" value="Unassembled WGS sequence"/>
</dbReference>
<organism evidence="2 3">
    <name type="scientific">Microbacterium testaceum (strain StLB037)</name>
    <dbReference type="NCBI Taxonomy" id="979556"/>
    <lineage>
        <taxon>Bacteria</taxon>
        <taxon>Bacillati</taxon>
        <taxon>Actinomycetota</taxon>
        <taxon>Actinomycetes</taxon>
        <taxon>Micrococcales</taxon>
        <taxon>Microbacteriaceae</taxon>
        <taxon>Microbacterium</taxon>
    </lineage>
</organism>
<dbReference type="RefSeq" id="WP_074696419.1">
    <property type="nucleotide sequence ID" value="NZ_FNJN01000006.1"/>
</dbReference>
<gene>
    <name evidence="2" type="ORF">SAMN04487788_2699</name>
</gene>
<keyword evidence="1" id="KW-1133">Transmembrane helix</keyword>
<sequence length="160" mass="16056">MTNEQRPAGVSPPVAVVFASVVFIALSIGGLGVTSLVVDADVIPVRGLGAIPGIIGQVLALAGFAATLWWGLRADPPGWVTAVPCAIAAYLGEVLGVVLGALVSGADPVRGVAAAQSVALGFPGPVVAGAAVLAGLFGILLVRARTTGPRWRWEDEDESP</sequence>